<dbReference type="Gene3D" id="2.50.20.10">
    <property type="entry name" value="Lipoprotein localisation LolA/LolB/LppX"/>
    <property type="match status" value="1"/>
</dbReference>
<dbReference type="PANTHER" id="PTHR35869">
    <property type="entry name" value="OUTER-MEMBRANE LIPOPROTEIN CARRIER PROTEIN"/>
    <property type="match status" value="1"/>
</dbReference>
<dbReference type="Proteomes" id="UP000240042">
    <property type="component" value="Unassembled WGS sequence"/>
</dbReference>
<feature type="signal peptide" evidence="2">
    <location>
        <begin position="1"/>
        <end position="17"/>
    </location>
</feature>
<name>A0A1I1D9T1_BREAD</name>
<protein>
    <submittedName>
        <fullName evidence="3">Outer membrane lipoprotein-sorting protein</fullName>
    </submittedName>
</protein>
<accession>A0A1I1D9T1</accession>
<evidence type="ECO:0000313" key="3">
    <source>
        <dbReference type="EMBL" id="SFB71701.1"/>
    </source>
</evidence>
<keyword evidence="1 2" id="KW-0732">Signal</keyword>
<dbReference type="Pfam" id="PF03548">
    <property type="entry name" value="LolA"/>
    <property type="match status" value="1"/>
</dbReference>
<proteinExistence type="predicted"/>
<evidence type="ECO:0000256" key="2">
    <source>
        <dbReference type="SAM" id="SignalP"/>
    </source>
</evidence>
<dbReference type="EMBL" id="FOKY01000001">
    <property type="protein sequence ID" value="SFB71701.1"/>
    <property type="molecule type" value="Genomic_DNA"/>
</dbReference>
<gene>
    <name evidence="3" type="ORF">SAMN02745150_00444</name>
</gene>
<dbReference type="InterPro" id="IPR004564">
    <property type="entry name" value="OM_lipoprot_carrier_LolA-like"/>
</dbReference>
<sequence length="213" mass="24227">MRFFPMIVLLFLQPAFGQSITVFNASSVADIIDKHSAKYKSFSGRFVYKKNNRTQSGTIIYAVPDKLVMQFGTANDPQNQKIISDSRFLWIIDGDIIGRQSLETVANPLGAWNIKRLISQYTPTAPDTGLEIMYGSMPAYKIILEPKKNTTSFRRIELIAEKSGLIRQISGISRVGIKTELSISYNEFNQEYDQKLFLVETTEDSQIYDNIFN</sequence>
<organism evidence="3 4">
    <name type="scientific">Brevinema andersonii</name>
    <dbReference type="NCBI Taxonomy" id="34097"/>
    <lineage>
        <taxon>Bacteria</taxon>
        <taxon>Pseudomonadati</taxon>
        <taxon>Spirochaetota</taxon>
        <taxon>Spirochaetia</taxon>
        <taxon>Brevinematales</taxon>
        <taxon>Brevinemataceae</taxon>
        <taxon>Brevinema</taxon>
    </lineage>
</organism>
<dbReference type="AlphaFoldDB" id="A0A1I1D9T1"/>
<reference evidence="4" key="1">
    <citation type="submission" date="2016-10" db="EMBL/GenBank/DDBJ databases">
        <authorList>
            <person name="Varghese N."/>
            <person name="Submissions S."/>
        </authorList>
    </citation>
    <scope>NUCLEOTIDE SEQUENCE [LARGE SCALE GENOMIC DNA]</scope>
    <source>
        <strain evidence="4">ATCC 43811</strain>
    </source>
</reference>
<dbReference type="CDD" id="cd16325">
    <property type="entry name" value="LolA"/>
    <property type="match status" value="1"/>
</dbReference>
<keyword evidence="3" id="KW-0449">Lipoprotein</keyword>
<dbReference type="RefSeq" id="WP_092318037.1">
    <property type="nucleotide sequence ID" value="NZ_FOKY01000001.1"/>
</dbReference>
<dbReference type="InterPro" id="IPR029046">
    <property type="entry name" value="LolA/LolB/LppX"/>
</dbReference>
<dbReference type="SUPFAM" id="SSF89392">
    <property type="entry name" value="Prokaryotic lipoproteins and lipoprotein localization factors"/>
    <property type="match status" value="1"/>
</dbReference>
<evidence type="ECO:0000256" key="1">
    <source>
        <dbReference type="ARBA" id="ARBA00022729"/>
    </source>
</evidence>
<dbReference type="OrthoDB" id="9787361at2"/>
<dbReference type="PANTHER" id="PTHR35869:SF1">
    <property type="entry name" value="OUTER-MEMBRANE LIPOPROTEIN CARRIER PROTEIN"/>
    <property type="match status" value="1"/>
</dbReference>
<dbReference type="STRING" id="34097.SAMN02745150_00444"/>
<evidence type="ECO:0000313" key="4">
    <source>
        <dbReference type="Proteomes" id="UP000240042"/>
    </source>
</evidence>
<keyword evidence="4" id="KW-1185">Reference proteome</keyword>
<feature type="chain" id="PRO_5015126753" evidence="2">
    <location>
        <begin position="18"/>
        <end position="213"/>
    </location>
</feature>